<name>A0AAV6KPR5_9ERIC</name>
<comment type="caution">
    <text evidence="1">The sequence shown here is derived from an EMBL/GenBank/DDBJ whole genome shotgun (WGS) entry which is preliminary data.</text>
</comment>
<dbReference type="Proteomes" id="UP000823749">
    <property type="component" value="Chromosome 4"/>
</dbReference>
<gene>
    <name evidence="1" type="ORF">RHGRI_012261</name>
</gene>
<organism evidence="1 2">
    <name type="scientific">Rhododendron griersonianum</name>
    <dbReference type="NCBI Taxonomy" id="479676"/>
    <lineage>
        <taxon>Eukaryota</taxon>
        <taxon>Viridiplantae</taxon>
        <taxon>Streptophyta</taxon>
        <taxon>Embryophyta</taxon>
        <taxon>Tracheophyta</taxon>
        <taxon>Spermatophyta</taxon>
        <taxon>Magnoliopsida</taxon>
        <taxon>eudicotyledons</taxon>
        <taxon>Gunneridae</taxon>
        <taxon>Pentapetalae</taxon>
        <taxon>asterids</taxon>
        <taxon>Ericales</taxon>
        <taxon>Ericaceae</taxon>
        <taxon>Ericoideae</taxon>
        <taxon>Rhodoreae</taxon>
        <taxon>Rhododendron</taxon>
    </lineage>
</organism>
<keyword evidence="2" id="KW-1185">Reference proteome</keyword>
<proteinExistence type="predicted"/>
<evidence type="ECO:0000313" key="2">
    <source>
        <dbReference type="Proteomes" id="UP000823749"/>
    </source>
</evidence>
<dbReference type="EMBL" id="JACTNZ010000004">
    <property type="protein sequence ID" value="KAG5554647.1"/>
    <property type="molecule type" value="Genomic_DNA"/>
</dbReference>
<reference evidence="1" key="1">
    <citation type="submission" date="2020-08" db="EMBL/GenBank/DDBJ databases">
        <title>Plant Genome Project.</title>
        <authorList>
            <person name="Zhang R.-G."/>
        </authorList>
    </citation>
    <scope>NUCLEOTIDE SEQUENCE</scope>
    <source>
        <strain evidence="1">WSP0</strain>
        <tissue evidence="1">Leaf</tissue>
    </source>
</reference>
<dbReference type="AlphaFoldDB" id="A0AAV6KPR5"/>
<accession>A0AAV6KPR5</accession>
<evidence type="ECO:0000313" key="1">
    <source>
        <dbReference type="EMBL" id="KAG5554647.1"/>
    </source>
</evidence>
<protein>
    <submittedName>
        <fullName evidence="1">Uncharacterized protein</fullName>
    </submittedName>
</protein>
<sequence length="160" mass="18034">MPEAGGGGGRRLWGALGLDSGGGGGKRGHRWRWEAVSSSSSPDRGALIAIAEGAINVREDPILREHDVVEILKVHTILSRYPDFERWEVQGLPREYDIHPIAVYGNELHLMELALEEMRKYAPLKGHRKMQLMLEFVRDTKPHVLDTLSYLERCQIRGAI</sequence>